<evidence type="ECO:0000313" key="1">
    <source>
        <dbReference type="EMBL" id="SMP22489.1"/>
    </source>
</evidence>
<gene>
    <name evidence="1" type="ORF">SAMN06264868_1264</name>
</gene>
<dbReference type="EMBL" id="FXTX01000026">
    <property type="protein sequence ID" value="SMP22489.1"/>
    <property type="molecule type" value="Genomic_DNA"/>
</dbReference>
<reference evidence="1" key="1">
    <citation type="submission" date="2017-05" db="EMBL/GenBank/DDBJ databases">
        <authorList>
            <person name="Varghese N."/>
            <person name="Submissions S."/>
        </authorList>
    </citation>
    <scope>NUCLEOTIDE SEQUENCE</scope>
    <source>
        <strain evidence="1">DSM 18763</strain>
    </source>
</reference>
<dbReference type="AlphaFoldDB" id="A0AA45WPV2"/>
<keyword evidence="2" id="KW-1185">Reference proteome</keyword>
<comment type="caution">
    <text evidence="1">The sequence shown here is derived from an EMBL/GenBank/DDBJ whole genome shotgun (WGS) entry which is preliminary data.</text>
</comment>
<organism evidence="1 2">
    <name type="scientific">Venenivibrio stagnispumantis</name>
    <dbReference type="NCBI Taxonomy" id="407998"/>
    <lineage>
        <taxon>Bacteria</taxon>
        <taxon>Pseudomonadati</taxon>
        <taxon>Aquificota</taxon>
        <taxon>Aquificia</taxon>
        <taxon>Aquificales</taxon>
        <taxon>Hydrogenothermaceae</taxon>
        <taxon>Venenivibrio</taxon>
    </lineage>
</organism>
<protein>
    <submittedName>
        <fullName evidence="1">Uncharacterized protein</fullName>
    </submittedName>
</protein>
<proteinExistence type="predicted"/>
<sequence length="47" mass="5536">MMKMCLYEIKEEIEITNIKIQERIKIANKLKEKGLSEEEIAKLLELG</sequence>
<accession>A0AA45WPV2</accession>
<dbReference type="Proteomes" id="UP001157947">
    <property type="component" value="Unassembled WGS sequence"/>
</dbReference>
<evidence type="ECO:0000313" key="2">
    <source>
        <dbReference type="Proteomes" id="UP001157947"/>
    </source>
</evidence>
<name>A0AA45WPV2_9AQUI</name>